<organism evidence="12">
    <name type="scientific">hydrothermal vent metagenome</name>
    <dbReference type="NCBI Taxonomy" id="652676"/>
    <lineage>
        <taxon>unclassified sequences</taxon>
        <taxon>metagenomes</taxon>
        <taxon>ecological metagenomes</taxon>
    </lineage>
</organism>
<keyword evidence="8" id="KW-0811">Translocation</keyword>
<evidence type="ECO:0000256" key="3">
    <source>
        <dbReference type="ARBA" id="ARBA00022448"/>
    </source>
</evidence>
<evidence type="ECO:0000256" key="6">
    <source>
        <dbReference type="ARBA" id="ARBA00022927"/>
    </source>
</evidence>
<evidence type="ECO:0000256" key="9">
    <source>
        <dbReference type="ARBA" id="ARBA00023136"/>
    </source>
</evidence>
<dbReference type="GO" id="GO:0043952">
    <property type="term" value="P:protein transport by the Sec complex"/>
    <property type="evidence" value="ECO:0007669"/>
    <property type="project" value="TreeGrafter"/>
</dbReference>
<keyword evidence="9 11" id="KW-0472">Membrane</keyword>
<dbReference type="PRINTS" id="PR01651">
    <property type="entry name" value="SECGEXPORT"/>
</dbReference>
<proteinExistence type="inferred from homology"/>
<sequence length="134" mass="12597">MQSVLLIIHLMIAVSLVGVVLLQRSEGGALGIGGGGGGGGMGGIMSGRGAASALTRTTAILAAAFFATSIALSLVGGGDDGSSLLDRIDTQSGGGAPLQLPTDILGGGTPGAGDIGDPAPALPAPTGPAVPLSQ</sequence>
<evidence type="ECO:0000256" key="11">
    <source>
        <dbReference type="SAM" id="Phobius"/>
    </source>
</evidence>
<dbReference type="GO" id="GO:0009306">
    <property type="term" value="P:protein secretion"/>
    <property type="evidence" value="ECO:0007669"/>
    <property type="project" value="InterPro"/>
</dbReference>
<evidence type="ECO:0000256" key="5">
    <source>
        <dbReference type="ARBA" id="ARBA00022692"/>
    </source>
</evidence>
<dbReference type="AlphaFoldDB" id="A0A3B0T0N3"/>
<reference evidence="12" key="1">
    <citation type="submission" date="2018-06" db="EMBL/GenBank/DDBJ databases">
        <authorList>
            <person name="Zhirakovskaya E."/>
        </authorList>
    </citation>
    <scope>NUCLEOTIDE SEQUENCE</scope>
</reference>
<dbReference type="InterPro" id="IPR004692">
    <property type="entry name" value="SecG"/>
</dbReference>
<keyword evidence="5 11" id="KW-0812">Transmembrane</keyword>
<gene>
    <name evidence="12" type="ORF">MNBD_ALPHA09-150</name>
</gene>
<evidence type="ECO:0000256" key="8">
    <source>
        <dbReference type="ARBA" id="ARBA00023010"/>
    </source>
</evidence>
<name>A0A3B0T0N3_9ZZZZ</name>
<keyword evidence="4" id="KW-1003">Cell membrane</keyword>
<feature type="transmembrane region" description="Helical" evidence="11">
    <location>
        <begin position="6"/>
        <end position="22"/>
    </location>
</feature>
<keyword evidence="6" id="KW-0653">Protein transport</keyword>
<dbReference type="PANTHER" id="PTHR34182">
    <property type="entry name" value="PROTEIN-EXPORT MEMBRANE PROTEIN SECG"/>
    <property type="match status" value="1"/>
</dbReference>
<protein>
    <submittedName>
        <fullName evidence="12">Protein translocase membrane subunit SecG</fullName>
    </submittedName>
</protein>
<feature type="transmembrane region" description="Helical" evidence="11">
    <location>
        <begin position="53"/>
        <end position="75"/>
    </location>
</feature>
<dbReference type="GO" id="GO:0015450">
    <property type="term" value="F:protein-transporting ATPase activity"/>
    <property type="evidence" value="ECO:0007669"/>
    <property type="project" value="InterPro"/>
</dbReference>
<dbReference type="Pfam" id="PF03840">
    <property type="entry name" value="SecG"/>
    <property type="match status" value="1"/>
</dbReference>
<dbReference type="GO" id="GO:0065002">
    <property type="term" value="P:intracellular protein transmembrane transport"/>
    <property type="evidence" value="ECO:0007669"/>
    <property type="project" value="TreeGrafter"/>
</dbReference>
<evidence type="ECO:0000256" key="1">
    <source>
        <dbReference type="ARBA" id="ARBA00004651"/>
    </source>
</evidence>
<dbReference type="NCBIfam" id="TIGR00810">
    <property type="entry name" value="secG"/>
    <property type="match status" value="1"/>
</dbReference>
<evidence type="ECO:0000256" key="7">
    <source>
        <dbReference type="ARBA" id="ARBA00022989"/>
    </source>
</evidence>
<evidence type="ECO:0000256" key="10">
    <source>
        <dbReference type="SAM" id="MobiDB-lite"/>
    </source>
</evidence>
<keyword evidence="3" id="KW-0813">Transport</keyword>
<accession>A0A3B0T0N3</accession>
<keyword evidence="7 11" id="KW-1133">Transmembrane helix</keyword>
<comment type="subcellular location">
    <subcellularLocation>
        <location evidence="1">Cell membrane</location>
        <topology evidence="1">Multi-pass membrane protein</topology>
    </subcellularLocation>
</comment>
<feature type="region of interest" description="Disordered" evidence="10">
    <location>
        <begin position="85"/>
        <end position="134"/>
    </location>
</feature>
<dbReference type="PANTHER" id="PTHR34182:SF1">
    <property type="entry name" value="PROTEIN-EXPORT MEMBRANE PROTEIN SECG"/>
    <property type="match status" value="1"/>
</dbReference>
<evidence type="ECO:0000256" key="4">
    <source>
        <dbReference type="ARBA" id="ARBA00022475"/>
    </source>
</evidence>
<feature type="compositionally biased region" description="Gly residues" evidence="10">
    <location>
        <begin position="105"/>
        <end position="114"/>
    </location>
</feature>
<evidence type="ECO:0000256" key="2">
    <source>
        <dbReference type="ARBA" id="ARBA00008445"/>
    </source>
</evidence>
<evidence type="ECO:0000313" key="12">
    <source>
        <dbReference type="EMBL" id="VAW10440.1"/>
    </source>
</evidence>
<comment type="similarity">
    <text evidence="2">Belongs to the SecG family.</text>
</comment>
<dbReference type="GO" id="GO:0005886">
    <property type="term" value="C:plasma membrane"/>
    <property type="evidence" value="ECO:0007669"/>
    <property type="project" value="UniProtKB-SubCell"/>
</dbReference>
<dbReference type="EMBL" id="UOEM01000014">
    <property type="protein sequence ID" value="VAW10440.1"/>
    <property type="molecule type" value="Genomic_DNA"/>
</dbReference>